<reference evidence="5 6" key="1">
    <citation type="journal article" date="2008" name="Nature">
        <title>The genome of the choanoflagellate Monosiga brevicollis and the origin of metazoans.</title>
        <authorList>
            <consortium name="JGI Sequencing"/>
            <person name="King N."/>
            <person name="Westbrook M.J."/>
            <person name="Young S.L."/>
            <person name="Kuo A."/>
            <person name="Abedin M."/>
            <person name="Chapman J."/>
            <person name="Fairclough S."/>
            <person name="Hellsten U."/>
            <person name="Isogai Y."/>
            <person name="Letunic I."/>
            <person name="Marr M."/>
            <person name="Pincus D."/>
            <person name="Putnam N."/>
            <person name="Rokas A."/>
            <person name="Wright K.J."/>
            <person name="Zuzow R."/>
            <person name="Dirks W."/>
            <person name="Good M."/>
            <person name="Goodstein D."/>
            <person name="Lemons D."/>
            <person name="Li W."/>
            <person name="Lyons J.B."/>
            <person name="Morris A."/>
            <person name="Nichols S."/>
            <person name="Richter D.J."/>
            <person name="Salamov A."/>
            <person name="Bork P."/>
            <person name="Lim W.A."/>
            <person name="Manning G."/>
            <person name="Miller W.T."/>
            <person name="McGinnis W."/>
            <person name="Shapiro H."/>
            <person name="Tjian R."/>
            <person name="Grigoriev I.V."/>
            <person name="Rokhsar D."/>
        </authorList>
    </citation>
    <scope>NUCLEOTIDE SEQUENCE [LARGE SCALE GENOMIC DNA]</scope>
    <source>
        <strain evidence="6">MX1 / ATCC 50154</strain>
    </source>
</reference>
<dbReference type="InterPro" id="IPR002516">
    <property type="entry name" value="Glyco_trans_11"/>
</dbReference>
<dbReference type="PROSITE" id="PS51257">
    <property type="entry name" value="PROKAR_LIPOPROTEIN"/>
    <property type="match status" value="1"/>
</dbReference>
<dbReference type="GO" id="GO:0005975">
    <property type="term" value="P:carbohydrate metabolic process"/>
    <property type="evidence" value="ECO:0007669"/>
    <property type="project" value="InterPro"/>
</dbReference>
<dbReference type="Pfam" id="PF01531">
    <property type="entry name" value="Glyco_transf_11"/>
    <property type="match status" value="1"/>
</dbReference>
<feature type="signal peptide" evidence="4">
    <location>
        <begin position="1"/>
        <end position="28"/>
    </location>
</feature>
<dbReference type="InParanoid" id="A9V7I7"/>
<keyword evidence="1" id="KW-0328">Glycosyltransferase</keyword>
<feature type="chain" id="PRO_5002742901" description="L-Fucosyltransferase" evidence="4">
    <location>
        <begin position="29"/>
        <end position="338"/>
    </location>
</feature>
<accession>A9V7I7</accession>
<protein>
    <recommendedName>
        <fullName evidence="7">L-Fucosyltransferase</fullName>
    </recommendedName>
</protein>
<dbReference type="GeneID" id="5893873"/>
<evidence type="ECO:0000256" key="2">
    <source>
        <dbReference type="ARBA" id="ARBA00022679"/>
    </source>
</evidence>
<dbReference type="OMA" id="WGGHTPP"/>
<keyword evidence="3" id="KW-1133">Transmembrane helix</keyword>
<dbReference type="RefSeq" id="XP_001748634.1">
    <property type="nucleotide sequence ID" value="XM_001748582.1"/>
</dbReference>
<dbReference type="KEGG" id="mbr:MONBRDRAFT_28212"/>
<evidence type="ECO:0000256" key="1">
    <source>
        <dbReference type="ARBA" id="ARBA00022676"/>
    </source>
</evidence>
<evidence type="ECO:0000256" key="4">
    <source>
        <dbReference type="SAM" id="SignalP"/>
    </source>
</evidence>
<feature type="transmembrane region" description="Helical" evidence="3">
    <location>
        <begin position="38"/>
        <end position="60"/>
    </location>
</feature>
<dbReference type="PANTHER" id="PTHR11927">
    <property type="entry name" value="GALACTOSIDE 2-L-FUCOSYLTRANSFERASE"/>
    <property type="match status" value="1"/>
</dbReference>
<gene>
    <name evidence="5" type="ORF">MONBRDRAFT_28212</name>
</gene>
<keyword evidence="6" id="KW-1185">Reference proteome</keyword>
<sequence length="338" mass="38678">MAVLGRATARHCLLVGIALVACLGWLQAQAQLDALGPYVAPILYGGMGNVLFQLAALLALAKTEQAPCVVGFYKHWNRAYHTFAPWGGHTPPAPGATLKDVFPQLLWVTFEPVVPNRRVFNRNAFRTELPDEFHPLPGKALYPSYIHGYFFNHRFWHHERAYILKMFEWHPALQQHGYRLYGDLLDPLLASAAGTRWKIPVSLHLRYGYSGEPAQNLLEDRRMPTLGFYQRVFEEMFDAREVRYLVFSDNPAKARSFMAEQATLYNFEWLLVDENVLVSLYIMSQCQHHVLTSSTLSFWGAYLDPRQPHGGKTVLHGSFFKDHGRAMVPAEYDWIVLE</sequence>
<dbReference type="AlphaFoldDB" id="A9V7I7"/>
<evidence type="ECO:0000313" key="5">
    <source>
        <dbReference type="EMBL" id="EDQ86521.1"/>
    </source>
</evidence>
<dbReference type="GO" id="GO:0016020">
    <property type="term" value="C:membrane"/>
    <property type="evidence" value="ECO:0007669"/>
    <property type="project" value="InterPro"/>
</dbReference>
<evidence type="ECO:0000256" key="3">
    <source>
        <dbReference type="SAM" id="Phobius"/>
    </source>
</evidence>
<evidence type="ECO:0000313" key="6">
    <source>
        <dbReference type="Proteomes" id="UP000001357"/>
    </source>
</evidence>
<evidence type="ECO:0008006" key="7">
    <source>
        <dbReference type="Google" id="ProtNLM"/>
    </source>
</evidence>
<name>A9V7I7_MONBE</name>
<dbReference type="EMBL" id="CH991565">
    <property type="protein sequence ID" value="EDQ86521.1"/>
    <property type="molecule type" value="Genomic_DNA"/>
</dbReference>
<keyword evidence="2" id="KW-0808">Transferase</keyword>
<dbReference type="PANTHER" id="PTHR11927:SF9">
    <property type="entry name" value="L-FUCOSYLTRANSFERASE"/>
    <property type="match status" value="1"/>
</dbReference>
<organism evidence="5 6">
    <name type="scientific">Monosiga brevicollis</name>
    <name type="common">Choanoflagellate</name>
    <dbReference type="NCBI Taxonomy" id="81824"/>
    <lineage>
        <taxon>Eukaryota</taxon>
        <taxon>Choanoflagellata</taxon>
        <taxon>Craspedida</taxon>
        <taxon>Salpingoecidae</taxon>
        <taxon>Monosiga</taxon>
    </lineage>
</organism>
<proteinExistence type="predicted"/>
<keyword evidence="3" id="KW-0472">Membrane</keyword>
<keyword evidence="3" id="KW-0812">Transmembrane</keyword>
<dbReference type="Proteomes" id="UP000001357">
    <property type="component" value="Unassembled WGS sequence"/>
</dbReference>
<dbReference type="FunCoup" id="A9V7I7">
    <property type="interactions" value="63"/>
</dbReference>
<dbReference type="GO" id="GO:0008107">
    <property type="term" value="F:galactoside 2-alpha-L-fucosyltransferase activity"/>
    <property type="evidence" value="ECO:0000318"/>
    <property type="project" value="GO_Central"/>
</dbReference>
<keyword evidence="4" id="KW-0732">Signal</keyword>